<keyword evidence="2 3" id="KW-1015">Disulfide bond</keyword>
<dbReference type="SMART" id="SM00042">
    <property type="entry name" value="CUB"/>
    <property type="match status" value="2"/>
</dbReference>
<dbReference type="InterPro" id="IPR016187">
    <property type="entry name" value="CTDL_fold"/>
</dbReference>
<dbReference type="OrthoDB" id="5808499at2759"/>
<protein>
    <recommendedName>
        <fullName evidence="9">C-type lectin domain-containing protein</fullName>
    </recommendedName>
</protein>
<dbReference type="Gene3D" id="3.10.100.10">
    <property type="entry name" value="Mannose-Binding Protein A, subunit A"/>
    <property type="match status" value="1"/>
</dbReference>
<feature type="domain" description="C-type lectin" evidence="6">
    <location>
        <begin position="34"/>
        <end position="150"/>
    </location>
</feature>
<dbReference type="InterPro" id="IPR001304">
    <property type="entry name" value="C-type_lectin-like"/>
</dbReference>
<name>A0A4U5LW85_STECR</name>
<feature type="signal peptide" evidence="4">
    <location>
        <begin position="1"/>
        <end position="19"/>
    </location>
</feature>
<evidence type="ECO:0000313" key="7">
    <source>
        <dbReference type="EMBL" id="TKR60430.1"/>
    </source>
</evidence>
<proteinExistence type="predicted"/>
<dbReference type="InterPro" id="IPR035914">
    <property type="entry name" value="Sperma_CUB_dom_sf"/>
</dbReference>
<evidence type="ECO:0000256" key="2">
    <source>
        <dbReference type="ARBA" id="ARBA00023157"/>
    </source>
</evidence>
<dbReference type="SMART" id="SM00034">
    <property type="entry name" value="CLECT"/>
    <property type="match status" value="1"/>
</dbReference>
<evidence type="ECO:0000256" key="4">
    <source>
        <dbReference type="SAM" id="SignalP"/>
    </source>
</evidence>
<dbReference type="PROSITE" id="PS50041">
    <property type="entry name" value="C_TYPE_LECTIN_2"/>
    <property type="match status" value="1"/>
</dbReference>
<comment type="caution">
    <text evidence="3">Lacks conserved residue(s) required for the propagation of feature annotation.</text>
</comment>
<dbReference type="InterPro" id="IPR016186">
    <property type="entry name" value="C-type_lectin-like/link_sf"/>
</dbReference>
<dbReference type="PANTHER" id="PTHR24251">
    <property type="entry name" value="OVOCHYMASE-RELATED"/>
    <property type="match status" value="1"/>
</dbReference>
<evidence type="ECO:0000256" key="3">
    <source>
        <dbReference type="PROSITE-ProRule" id="PRU00059"/>
    </source>
</evidence>
<dbReference type="Gene3D" id="2.60.120.290">
    <property type="entry name" value="Spermadhesin, CUB domain"/>
    <property type="match status" value="2"/>
</dbReference>
<dbReference type="InterPro" id="IPR000859">
    <property type="entry name" value="CUB_dom"/>
</dbReference>
<keyword evidence="1" id="KW-0677">Repeat</keyword>
<evidence type="ECO:0000259" key="5">
    <source>
        <dbReference type="PROSITE" id="PS01180"/>
    </source>
</evidence>
<evidence type="ECO:0000259" key="6">
    <source>
        <dbReference type="PROSITE" id="PS50041"/>
    </source>
</evidence>
<dbReference type="Pfam" id="PF00431">
    <property type="entry name" value="CUB"/>
    <property type="match status" value="2"/>
</dbReference>
<dbReference type="STRING" id="34508.A0A4U5LW85"/>
<reference evidence="7 8" key="1">
    <citation type="journal article" date="2015" name="Genome Biol.">
        <title>Comparative genomics of Steinernema reveals deeply conserved gene regulatory networks.</title>
        <authorList>
            <person name="Dillman A.R."/>
            <person name="Macchietto M."/>
            <person name="Porter C.F."/>
            <person name="Rogers A."/>
            <person name="Williams B."/>
            <person name="Antoshechkin I."/>
            <person name="Lee M.M."/>
            <person name="Goodwin Z."/>
            <person name="Lu X."/>
            <person name="Lewis E.E."/>
            <person name="Goodrich-Blair H."/>
            <person name="Stock S.P."/>
            <person name="Adams B.J."/>
            <person name="Sternberg P.W."/>
            <person name="Mortazavi A."/>
        </authorList>
    </citation>
    <scope>NUCLEOTIDE SEQUENCE [LARGE SCALE GENOMIC DNA]</scope>
    <source>
        <strain evidence="7 8">ALL</strain>
    </source>
</reference>
<dbReference type="EMBL" id="AZBU02000011">
    <property type="protein sequence ID" value="TKR60430.1"/>
    <property type="molecule type" value="Genomic_DNA"/>
</dbReference>
<dbReference type="Proteomes" id="UP000298663">
    <property type="component" value="Unassembled WGS sequence"/>
</dbReference>
<keyword evidence="8" id="KW-1185">Reference proteome</keyword>
<reference evidence="7 8" key="2">
    <citation type="journal article" date="2019" name="G3 (Bethesda)">
        <title>Hybrid Assembly of the Genome of the Entomopathogenic Nematode Steinernema carpocapsae Identifies the X-Chromosome.</title>
        <authorList>
            <person name="Serra L."/>
            <person name="Macchietto M."/>
            <person name="Macias-Munoz A."/>
            <person name="McGill C.J."/>
            <person name="Rodriguez I.M."/>
            <person name="Rodriguez B."/>
            <person name="Murad R."/>
            <person name="Mortazavi A."/>
        </authorList>
    </citation>
    <scope>NUCLEOTIDE SEQUENCE [LARGE SCALE GENOMIC DNA]</scope>
    <source>
        <strain evidence="7 8">ALL</strain>
    </source>
</reference>
<accession>A0A4U5LW85</accession>
<feature type="disulfide bond" evidence="3">
    <location>
        <begin position="156"/>
        <end position="183"/>
    </location>
</feature>
<feature type="domain" description="CUB" evidence="5">
    <location>
        <begin position="156"/>
        <end position="265"/>
    </location>
</feature>
<dbReference type="PROSITE" id="PS01180">
    <property type="entry name" value="CUB"/>
    <property type="match status" value="2"/>
</dbReference>
<keyword evidence="4" id="KW-0732">Signal</keyword>
<dbReference type="SUPFAM" id="SSF56436">
    <property type="entry name" value="C-type lectin-like"/>
    <property type="match status" value="1"/>
</dbReference>
<feature type="chain" id="PRO_5020819262" description="C-type lectin domain-containing protein" evidence="4">
    <location>
        <begin position="20"/>
        <end position="385"/>
    </location>
</feature>
<dbReference type="SUPFAM" id="SSF49854">
    <property type="entry name" value="Spermadhesin, CUB domain"/>
    <property type="match status" value="2"/>
</dbReference>
<dbReference type="Pfam" id="PF00059">
    <property type="entry name" value="Lectin_C"/>
    <property type="match status" value="1"/>
</dbReference>
<dbReference type="AlphaFoldDB" id="A0A4U5LW85"/>
<evidence type="ECO:0000256" key="1">
    <source>
        <dbReference type="ARBA" id="ARBA00022737"/>
    </source>
</evidence>
<evidence type="ECO:0000313" key="8">
    <source>
        <dbReference type="Proteomes" id="UP000298663"/>
    </source>
</evidence>
<sequence length="385" mass="43282">MPALVLFLLLSFIPRLILSGKSRTCPPHWVYRYQSDACYHYNGQNPLNWDAAQTFCKHTDGGNLVSVLDEGEYNFVKGKIIGQNSLLLTWIGLQGNSSHWTSGDEVEFKKWVSPNDANRDSHYCAGLRTQGPRDGWKAVRCSYAQPFVCKQRADSCPGATQWTSSGVISSSNFPSDYDNDLYCKYTLNSPENTRILLNFNTFRTEYYKDYVEVWDGIEGGRLLAKMHGTQPEKTSFESSENLLTVVFITNPTITMKGWSANWTSEPLKDPINVSGTGGIVESPNYPNTYPDNLDQIYHIKVDPSMVVEITILDFVTDSTFDELVIDDGSKMGGKVLKILSENQTKNLPMVITSTQSAASMRFLTDESNEKPVKGWRLSWNAVPRV</sequence>
<gene>
    <name evidence="7" type="ORF">L596_027679</name>
</gene>
<comment type="caution">
    <text evidence="7">The sequence shown here is derived from an EMBL/GenBank/DDBJ whole genome shotgun (WGS) entry which is preliminary data.</text>
</comment>
<organism evidence="7 8">
    <name type="scientific">Steinernema carpocapsae</name>
    <name type="common">Entomopathogenic nematode</name>
    <dbReference type="NCBI Taxonomy" id="34508"/>
    <lineage>
        <taxon>Eukaryota</taxon>
        <taxon>Metazoa</taxon>
        <taxon>Ecdysozoa</taxon>
        <taxon>Nematoda</taxon>
        <taxon>Chromadorea</taxon>
        <taxon>Rhabditida</taxon>
        <taxon>Tylenchina</taxon>
        <taxon>Panagrolaimomorpha</taxon>
        <taxon>Strongyloidoidea</taxon>
        <taxon>Steinernematidae</taxon>
        <taxon>Steinernema</taxon>
    </lineage>
</organism>
<dbReference type="CDD" id="cd00041">
    <property type="entry name" value="CUB"/>
    <property type="match status" value="2"/>
</dbReference>
<evidence type="ECO:0008006" key="9">
    <source>
        <dbReference type="Google" id="ProtNLM"/>
    </source>
</evidence>
<dbReference type="CDD" id="cd00037">
    <property type="entry name" value="CLECT"/>
    <property type="match status" value="1"/>
</dbReference>
<feature type="domain" description="CUB" evidence="5">
    <location>
        <begin position="263"/>
        <end position="382"/>
    </location>
</feature>